<dbReference type="NCBIfam" id="TIGR02167">
    <property type="entry name" value="Liste_lipo_26"/>
    <property type="match status" value="1"/>
</dbReference>
<dbReference type="InterPro" id="IPR011889">
    <property type="entry name" value="Liste_lipo_26"/>
</dbReference>
<dbReference type="RefSeq" id="WP_154270140.1">
    <property type="nucleotide sequence ID" value="NZ_WKZA01000008.1"/>
</dbReference>
<proteinExistence type="predicted"/>
<evidence type="ECO:0000313" key="1">
    <source>
        <dbReference type="EMBL" id="MSA94118.1"/>
    </source>
</evidence>
<sequence>MPAIGLPSAIRTACMFRGCRSLTSLDMAGYDLHSAVDLHHMFSECWKLEQVGASTWNIPRASDVNKMFFDCQNLHEDLRHWQLTHLILADGFSLNSPGILVPDGIDNASIRRDR</sequence>
<organism evidence="1 2">
    <name type="scientific">Gordonibacter urolithinfaciens</name>
    <dbReference type="NCBI Taxonomy" id="1335613"/>
    <lineage>
        <taxon>Bacteria</taxon>
        <taxon>Bacillati</taxon>
        <taxon>Actinomycetota</taxon>
        <taxon>Coriobacteriia</taxon>
        <taxon>Eggerthellales</taxon>
        <taxon>Eggerthellaceae</taxon>
        <taxon>Gordonibacter</taxon>
    </lineage>
</organism>
<dbReference type="AlphaFoldDB" id="A0A7K0I9B0"/>
<dbReference type="Proteomes" id="UP000462865">
    <property type="component" value="Unassembled WGS sequence"/>
</dbReference>
<protein>
    <submittedName>
        <fullName evidence="1">BspA family leucine-rich repeat surface protein</fullName>
    </submittedName>
</protein>
<dbReference type="EMBL" id="WKZA01000008">
    <property type="protein sequence ID" value="MSA94118.1"/>
    <property type="molecule type" value="Genomic_DNA"/>
</dbReference>
<accession>A0A7K0I9B0</accession>
<reference evidence="1 2" key="1">
    <citation type="journal article" date="2019" name="Nat. Med.">
        <title>A library of human gut bacterial isolates paired with longitudinal multiomics data enables mechanistic microbiome research.</title>
        <authorList>
            <person name="Poyet M."/>
            <person name="Groussin M."/>
            <person name="Gibbons S.M."/>
            <person name="Avila-Pacheco J."/>
            <person name="Jiang X."/>
            <person name="Kearney S.M."/>
            <person name="Perrotta A.R."/>
            <person name="Berdy B."/>
            <person name="Zhao S."/>
            <person name="Lieberman T.D."/>
            <person name="Swanson P.K."/>
            <person name="Smith M."/>
            <person name="Roesemann S."/>
            <person name="Alexander J.E."/>
            <person name="Rich S.A."/>
            <person name="Livny J."/>
            <person name="Vlamakis H."/>
            <person name="Clish C."/>
            <person name="Bullock K."/>
            <person name="Deik A."/>
            <person name="Scott J."/>
            <person name="Pierce K.A."/>
            <person name="Xavier R.J."/>
            <person name="Alm E.J."/>
        </authorList>
    </citation>
    <scope>NUCLEOTIDE SEQUENCE [LARGE SCALE GENOMIC DNA]</scope>
    <source>
        <strain evidence="1 2">BIOML-A1</strain>
    </source>
</reference>
<dbReference type="Pfam" id="PF03382">
    <property type="entry name" value="DUF285"/>
    <property type="match status" value="1"/>
</dbReference>
<dbReference type="InterPro" id="IPR005046">
    <property type="entry name" value="DUF285"/>
</dbReference>
<comment type="caution">
    <text evidence="1">The sequence shown here is derived from an EMBL/GenBank/DDBJ whole genome shotgun (WGS) entry which is preliminary data.</text>
</comment>
<name>A0A7K0I9B0_9ACTN</name>
<evidence type="ECO:0000313" key="2">
    <source>
        <dbReference type="Proteomes" id="UP000462865"/>
    </source>
</evidence>
<gene>
    <name evidence="1" type="ORF">GKG38_03400</name>
</gene>